<reference evidence="2" key="1">
    <citation type="submission" date="2020-05" db="EMBL/GenBank/DDBJ databases">
        <authorList>
            <person name="Chiriac C."/>
            <person name="Salcher M."/>
            <person name="Ghai R."/>
            <person name="Kavagutti S V."/>
        </authorList>
    </citation>
    <scope>NUCLEOTIDE SEQUENCE</scope>
</reference>
<name>A0A6J7FFH2_9ZZZZ</name>
<dbReference type="EMBL" id="CAFBLX010000131">
    <property type="protein sequence ID" value="CAB4892548.1"/>
    <property type="molecule type" value="Genomic_DNA"/>
</dbReference>
<sequence>MTNCDSRLCRPISNHSRIPGTPSLPAAGRTRNDNVSAPPSASRTGASIDSIMCPVMCTLNTAVEYRPMPDDVLISSVRQPRTQATVRPTGHASPRSRSRRTPIRYTTAITIAAVPKIRSKRQSKAIRANVGGPLRSYPSAASVGVRFGSISAGGGVRPRPTARPTVAARTSTSAPANRSSGPRAVGSAISAGRARRRCIQPNPPSTINARILPTISRPYVVVNRSARDTRTRALMTPLMPMTTKQTPAIVENRRAATSVCAPRLRTCASSANSPPAHNDAAPRCRISELVAMSCDPPAEE</sequence>
<feature type="compositionally biased region" description="Polar residues" evidence="1">
    <location>
        <begin position="168"/>
        <end position="180"/>
    </location>
</feature>
<gene>
    <name evidence="2" type="ORF">UFOPK3472_01997</name>
</gene>
<protein>
    <submittedName>
        <fullName evidence="2">Unannotated protein</fullName>
    </submittedName>
</protein>
<feature type="region of interest" description="Disordered" evidence="1">
    <location>
        <begin position="154"/>
        <end position="193"/>
    </location>
</feature>
<proteinExistence type="predicted"/>
<organism evidence="2">
    <name type="scientific">freshwater metagenome</name>
    <dbReference type="NCBI Taxonomy" id="449393"/>
    <lineage>
        <taxon>unclassified sequences</taxon>
        <taxon>metagenomes</taxon>
        <taxon>ecological metagenomes</taxon>
    </lineage>
</organism>
<feature type="compositionally biased region" description="Polar residues" evidence="1">
    <location>
        <begin position="33"/>
        <end position="44"/>
    </location>
</feature>
<accession>A0A6J7FFH2</accession>
<evidence type="ECO:0000313" key="2">
    <source>
        <dbReference type="EMBL" id="CAB4892548.1"/>
    </source>
</evidence>
<dbReference type="AlphaFoldDB" id="A0A6J7FFH2"/>
<feature type="compositionally biased region" description="Low complexity" evidence="1">
    <location>
        <begin position="183"/>
        <end position="192"/>
    </location>
</feature>
<feature type="region of interest" description="Disordered" evidence="1">
    <location>
        <begin position="1"/>
        <end position="44"/>
    </location>
</feature>
<evidence type="ECO:0000256" key="1">
    <source>
        <dbReference type="SAM" id="MobiDB-lite"/>
    </source>
</evidence>
<feature type="region of interest" description="Disordered" evidence="1">
    <location>
        <begin position="79"/>
        <end position="99"/>
    </location>
</feature>